<dbReference type="GO" id="GO:0006508">
    <property type="term" value="P:proteolysis"/>
    <property type="evidence" value="ECO:0007669"/>
    <property type="project" value="UniProtKB-KW"/>
</dbReference>
<dbReference type="PROSITE" id="PS51961">
    <property type="entry name" value="AV_NSP11N_COV_NSP15M"/>
    <property type="match status" value="1"/>
</dbReference>
<evidence type="ECO:0000259" key="36">
    <source>
        <dbReference type="PROSITE" id="PS51538"/>
    </source>
</evidence>
<dbReference type="GO" id="GO:0004197">
    <property type="term" value="F:cysteine-type endopeptidase activity"/>
    <property type="evidence" value="ECO:0007669"/>
    <property type="project" value="InterPro"/>
</dbReference>
<evidence type="ECO:0000256" key="13">
    <source>
        <dbReference type="ARBA" id="ARBA00022771"/>
    </source>
</evidence>
<evidence type="ECO:0000259" key="34">
    <source>
        <dbReference type="PROSITE" id="PS50507"/>
    </source>
</evidence>
<evidence type="ECO:0000313" key="43">
    <source>
        <dbReference type="EMBL" id="AJG06168.1"/>
    </source>
</evidence>
<dbReference type="GO" id="GO:0039694">
    <property type="term" value="P:viral RNA genome replication"/>
    <property type="evidence" value="ECO:0007669"/>
    <property type="project" value="InterPro"/>
</dbReference>
<evidence type="ECO:0000256" key="29">
    <source>
        <dbReference type="ARBA" id="ARBA00047995"/>
    </source>
</evidence>
<dbReference type="PROSITE" id="PS51652">
    <property type="entry name" value="AV_ZBD"/>
    <property type="match status" value="1"/>
</dbReference>
<dbReference type="PROSITE" id="PS51947">
    <property type="entry name" value="NIRAN"/>
    <property type="match status" value="1"/>
</dbReference>
<dbReference type="Gene3D" id="3.90.70.160">
    <property type="match status" value="1"/>
</dbReference>
<feature type="domain" description="Peptidase S32" evidence="35">
    <location>
        <begin position="1577"/>
        <end position="1782"/>
    </location>
</feature>
<evidence type="ECO:0000256" key="27">
    <source>
        <dbReference type="ARBA" id="ARBA00029611"/>
    </source>
</evidence>
<dbReference type="PROSITE" id="PS51539">
    <property type="entry name" value="AV_PCP_ALPHA"/>
    <property type="match status" value="1"/>
</dbReference>
<dbReference type="KEGG" id="vg:37616017"/>
<feature type="active site" evidence="31">
    <location>
        <position position="3522"/>
    </location>
</feature>
<keyword evidence="15" id="KW-0347">Helicase</keyword>
<dbReference type="Gene3D" id="3.40.50.300">
    <property type="entry name" value="P-loop containing nucleotide triphosphate hydrolases"/>
    <property type="match status" value="1"/>
</dbReference>
<evidence type="ECO:0000256" key="11">
    <source>
        <dbReference type="ARBA" id="ARBA00022741"/>
    </source>
</evidence>
<evidence type="ECO:0000256" key="9">
    <source>
        <dbReference type="ARBA" id="ARBA00022695"/>
    </source>
</evidence>
<dbReference type="GO" id="GO:0004519">
    <property type="term" value="F:endonuclease activity"/>
    <property type="evidence" value="ECO:0007669"/>
    <property type="project" value="UniProtKB-UniRule"/>
</dbReference>
<keyword evidence="20" id="KW-1043">Host membrane</keyword>
<keyword evidence="17" id="KW-0720">Serine protease</keyword>
<evidence type="ECO:0000256" key="6">
    <source>
        <dbReference type="ARBA" id="ARBA00022670"/>
    </source>
</evidence>
<evidence type="ECO:0000256" key="20">
    <source>
        <dbReference type="ARBA" id="ARBA00022870"/>
    </source>
</evidence>
<evidence type="ECO:0000256" key="16">
    <source>
        <dbReference type="ARBA" id="ARBA00022807"/>
    </source>
</evidence>
<feature type="domain" description="Peptidase C33" evidence="36">
    <location>
        <begin position="419"/>
        <end position="528"/>
    </location>
</feature>
<feature type="region of interest" description="Disordered" evidence="32">
    <location>
        <begin position="732"/>
        <end position="822"/>
    </location>
</feature>
<keyword evidence="5" id="KW-0696">RNA-directed RNA polymerase</keyword>
<dbReference type="SUPFAM" id="SSF142877">
    <property type="entry name" value="EndoU-like"/>
    <property type="match status" value="1"/>
</dbReference>
<feature type="transmembrane region" description="Helical" evidence="33">
    <location>
        <begin position="1014"/>
        <end position="1036"/>
    </location>
</feature>
<dbReference type="Pfam" id="PF05412">
    <property type="entry name" value="Peptidase_C33"/>
    <property type="match status" value="1"/>
</dbReference>
<keyword evidence="31" id="KW-0540">Nuclease</keyword>
<comment type="catalytic activity">
    <reaction evidence="26">
        <text>uridylyl-uridylyl-ribonucleotide-RNA = a 3'-end uridylyl-2',3'-cyclophospho-uridine-RNA + a 5'-end dephospho-ribonucleoside-RNA</text>
        <dbReference type="Rhea" id="RHEA:67732"/>
        <dbReference type="Rhea" id="RHEA-COMP:13936"/>
        <dbReference type="Rhea" id="RHEA-COMP:17334"/>
        <dbReference type="Rhea" id="RHEA-COMP:17335"/>
        <dbReference type="ChEBI" id="CHEBI:138284"/>
        <dbReference type="ChEBI" id="CHEBI:173079"/>
        <dbReference type="ChEBI" id="CHEBI:173080"/>
    </reaction>
</comment>
<evidence type="ECO:0000256" key="5">
    <source>
        <dbReference type="ARBA" id="ARBA00022484"/>
    </source>
</evidence>
<dbReference type="InterPro" id="IPR038451">
    <property type="entry name" value="Arteri_nsp7a_sf"/>
</dbReference>
<feature type="region of interest" description="Disordered" evidence="32">
    <location>
        <begin position="886"/>
        <end position="906"/>
    </location>
</feature>
<dbReference type="InterPro" id="IPR031932">
    <property type="entry name" value="Arteri_nsp7a"/>
</dbReference>
<dbReference type="Pfam" id="PF22049">
    <property type="entry name" value="PRRSV-NSP11_N"/>
    <property type="match status" value="1"/>
</dbReference>
<keyword evidence="21" id="KW-0693">Viral RNA replication</keyword>
<dbReference type="Proteomes" id="UP000143088">
    <property type="component" value="Segment"/>
</dbReference>
<dbReference type="InterPro" id="IPR037227">
    <property type="entry name" value="EndoU-like"/>
</dbReference>
<organism evidence="43 44">
    <name type="scientific">African pouched rat arterivirus</name>
    <dbReference type="NCBI Taxonomy" id="1965064"/>
    <lineage>
        <taxon>Viruses</taxon>
        <taxon>Riboviria</taxon>
        <taxon>Orthornavirae</taxon>
        <taxon>Pisuviricota</taxon>
        <taxon>Pisoniviricetes</taxon>
        <taxon>Nidovirales</taxon>
        <taxon>Arnidovirineae</taxon>
        <taxon>Arteriviridae</taxon>
        <taxon>Heroarterivirinae</taxon>
        <taxon>Lambdaarterivirus</taxon>
        <taxon>Lambdaarterivirus afriporav</taxon>
    </lineage>
</organism>
<dbReference type="Pfam" id="PF00680">
    <property type="entry name" value="RdRP_1"/>
    <property type="match status" value="1"/>
</dbReference>
<dbReference type="InterPro" id="IPR001205">
    <property type="entry name" value="RNA-dir_pol_C"/>
</dbReference>
<keyword evidence="6" id="KW-0645">Protease</keyword>
<keyword evidence="13 30" id="KW-0863">Zinc-finger</keyword>
<dbReference type="PROSITE" id="PS51493">
    <property type="entry name" value="AV_NSP4_PRO"/>
    <property type="match status" value="1"/>
</dbReference>
<feature type="compositionally biased region" description="Low complexity" evidence="32">
    <location>
        <begin position="891"/>
        <end position="900"/>
    </location>
</feature>
<feature type="domain" description="AV-Nsp11N/CoV-Nsp15M" evidence="42">
    <location>
        <begin position="3348"/>
        <end position="3444"/>
    </location>
</feature>
<dbReference type="GO" id="GO:0003678">
    <property type="term" value="F:DNA helicase activity"/>
    <property type="evidence" value="ECO:0007669"/>
    <property type="project" value="UniProtKB-EC"/>
</dbReference>
<evidence type="ECO:0000256" key="2">
    <source>
        <dbReference type="ARBA" id="ARBA00004407"/>
    </source>
</evidence>
<evidence type="ECO:0000256" key="7">
    <source>
        <dbReference type="ARBA" id="ARBA00022679"/>
    </source>
</evidence>
<dbReference type="InterPro" id="IPR008743">
    <property type="entry name" value="Arterivirus_Nsp2_C33"/>
</dbReference>
<keyword evidence="11" id="KW-0547">Nucleotide-binding</keyword>
<dbReference type="CDD" id="cd21166">
    <property type="entry name" value="NTD_av_Nsp11-like"/>
    <property type="match status" value="1"/>
</dbReference>
<dbReference type="PROSITE" id="PS51538">
    <property type="entry name" value="AV_CP"/>
    <property type="match status" value="1"/>
</dbReference>
<evidence type="ECO:0000256" key="23">
    <source>
        <dbReference type="ARBA" id="ARBA00023136"/>
    </source>
</evidence>
<feature type="transmembrane region" description="Helical" evidence="33">
    <location>
        <begin position="1483"/>
        <end position="1506"/>
    </location>
</feature>
<feature type="compositionally biased region" description="Basic and acidic residues" evidence="32">
    <location>
        <begin position="924"/>
        <end position="940"/>
    </location>
</feature>
<dbReference type="CDD" id="cd21405">
    <property type="entry name" value="ZBD_av_Nsp10-like"/>
    <property type="match status" value="1"/>
</dbReference>
<feature type="domain" description="AV ZBD" evidence="38">
    <location>
        <begin position="2898"/>
        <end position="2962"/>
    </location>
</feature>
<keyword evidence="23 33" id="KW-0472">Membrane</keyword>
<evidence type="ECO:0000259" key="42">
    <source>
        <dbReference type="PROSITE" id="PS51961"/>
    </source>
</evidence>
<feature type="transmembrane region" description="Helical" evidence="33">
    <location>
        <begin position="1117"/>
        <end position="1139"/>
    </location>
</feature>
<dbReference type="Pfam" id="PF05579">
    <property type="entry name" value="Peptidase_S32"/>
    <property type="match status" value="1"/>
</dbReference>
<evidence type="ECO:0000313" key="44">
    <source>
        <dbReference type="Proteomes" id="UP000143088"/>
    </source>
</evidence>
<dbReference type="InterPro" id="IPR007094">
    <property type="entry name" value="RNA-dir_pol_PSvirus"/>
</dbReference>
<dbReference type="GO" id="GO:0019082">
    <property type="term" value="P:viral protein processing"/>
    <property type="evidence" value="ECO:0007669"/>
    <property type="project" value="InterPro"/>
</dbReference>
<dbReference type="Pfam" id="PF19215">
    <property type="entry name" value="CoV_NSP15_C"/>
    <property type="match status" value="1"/>
</dbReference>
<dbReference type="InterPro" id="IPR044320">
    <property type="entry name" value="NSP11_Av_N"/>
</dbReference>
<dbReference type="InterPro" id="IPR038154">
    <property type="entry name" value="AV_PCPbeta_sf"/>
</dbReference>
<dbReference type="CDD" id="cd21410">
    <property type="entry name" value="1B_av_Nsp10-like"/>
    <property type="match status" value="1"/>
</dbReference>
<dbReference type="CDD" id="cd17937">
    <property type="entry name" value="DEXXYc_viral_SF1-N"/>
    <property type="match status" value="1"/>
</dbReference>
<evidence type="ECO:0000256" key="1">
    <source>
        <dbReference type="ARBA" id="ARBA00004301"/>
    </source>
</evidence>
<proteinExistence type="inferred from homology"/>
<feature type="transmembrane region" description="Helical" evidence="33">
    <location>
        <begin position="1426"/>
        <end position="1448"/>
    </location>
</feature>
<evidence type="ECO:0000256" key="19">
    <source>
        <dbReference type="ARBA" id="ARBA00022840"/>
    </source>
</evidence>
<feature type="transmembrane region" description="Helical" evidence="33">
    <location>
        <begin position="1454"/>
        <end position="1476"/>
    </location>
</feature>
<dbReference type="InterPro" id="IPR009003">
    <property type="entry name" value="Peptidase_S1_PA"/>
</dbReference>
<dbReference type="InterPro" id="IPR023338">
    <property type="entry name" value="Arterivirus_NSP4_peptidase"/>
</dbReference>
<evidence type="ECO:0000256" key="30">
    <source>
        <dbReference type="PROSITE-ProRule" id="PRU00985"/>
    </source>
</evidence>
<evidence type="ECO:0000256" key="18">
    <source>
        <dbReference type="ARBA" id="ARBA00022833"/>
    </source>
</evidence>
<evidence type="ECO:0000256" key="22">
    <source>
        <dbReference type="ARBA" id="ARBA00022989"/>
    </source>
</evidence>
<keyword evidence="44" id="KW-1185">Reference proteome</keyword>
<dbReference type="SUPFAM" id="SSF50494">
    <property type="entry name" value="Trypsin-like serine proteases"/>
    <property type="match status" value="1"/>
</dbReference>
<gene>
    <name evidence="43" type="primary">ORF1ab</name>
</gene>
<dbReference type="CDD" id="cd18786">
    <property type="entry name" value="SF1_C"/>
    <property type="match status" value="1"/>
</dbReference>
<dbReference type="GO" id="GO:0044220">
    <property type="term" value="C:host cell perinuclear region of cytoplasm"/>
    <property type="evidence" value="ECO:0007669"/>
    <property type="project" value="UniProtKB-SubCell"/>
</dbReference>
<evidence type="ECO:0000256" key="4">
    <source>
        <dbReference type="ARBA" id="ARBA00022087"/>
    </source>
</evidence>
<comment type="similarity">
    <text evidence="3">Belongs to the arteriviridae polyprotein family.</text>
</comment>
<keyword evidence="8 33" id="KW-0812">Transmembrane</keyword>
<evidence type="ECO:0000256" key="17">
    <source>
        <dbReference type="ARBA" id="ARBA00022825"/>
    </source>
</evidence>
<dbReference type="Gene3D" id="3.90.70.60">
    <property type="entry name" value="Porcine arterivirus-type cysteine proteinase alpha domain"/>
    <property type="match status" value="1"/>
</dbReference>
<reference evidence="44" key="2">
    <citation type="submission" date="2015-02" db="EMBL/GenBank/DDBJ databases">
        <title>Virome of African Animals.</title>
        <authorList>
            <person name="Ng T.F.F."/>
            <person name="LeBreton M."/>
            <person name="Schneider B.S."/>
            <person name="Gillis A."/>
            <person name="Tamoufe U."/>
            <person name="Diffo L.D.D."/>
            <person name="Takuo J.M."/>
            <person name="Kondov N.O."/>
            <person name="Coffey L."/>
            <person name="Wolfe N.D."/>
            <person name="Delwart E."/>
        </authorList>
    </citation>
    <scope>NUCLEOTIDE SEQUENCE [LARGE SCALE GENOMIC DNA]</scope>
</reference>
<dbReference type="PROSITE" id="PS51657">
    <property type="entry name" value="PSRV_HELICASE"/>
    <property type="match status" value="1"/>
</dbReference>
<feature type="domain" description="NiRAN" evidence="40">
    <location>
        <begin position="2242"/>
        <end position="2403"/>
    </location>
</feature>
<keyword evidence="16" id="KW-0788">Thiol protease</keyword>
<evidence type="ECO:0000256" key="3">
    <source>
        <dbReference type="ARBA" id="ARBA00010965"/>
    </source>
</evidence>
<keyword evidence="12" id="KW-0688">Ribosomal frameshifting</keyword>
<evidence type="ECO:0000256" key="8">
    <source>
        <dbReference type="ARBA" id="ARBA00022692"/>
    </source>
</evidence>
<dbReference type="InterPro" id="IPR027351">
    <property type="entry name" value="(+)RNA_virus_helicase_core_dom"/>
</dbReference>
<dbReference type="Gene3D" id="3.30.1330.220">
    <property type="entry name" value="Arterivirus nonstructural protein 7 alpha"/>
    <property type="match status" value="1"/>
</dbReference>
<dbReference type="Gene3D" id="3.90.70.70">
    <property type="entry name" value="Arterivirus papain-like cysteine protease beta domain"/>
    <property type="match status" value="1"/>
</dbReference>
<dbReference type="InterPro" id="IPR044348">
    <property type="entry name" value="NSP10_1B_Av"/>
</dbReference>
<evidence type="ECO:0000256" key="25">
    <source>
        <dbReference type="ARBA" id="ARBA00023239"/>
    </source>
</evidence>
<evidence type="ECO:0000256" key="10">
    <source>
        <dbReference type="ARBA" id="ARBA00022723"/>
    </source>
</evidence>
<dbReference type="CDD" id="cd22528">
    <property type="entry name" value="av_Nsp3_ER-remodelling"/>
    <property type="match status" value="1"/>
</dbReference>
<keyword evidence="25" id="KW-0456">Lyase</keyword>
<feature type="region of interest" description="Disordered" evidence="32">
    <location>
        <begin position="924"/>
        <end position="947"/>
    </location>
</feature>
<evidence type="ECO:0000256" key="21">
    <source>
        <dbReference type="ARBA" id="ARBA00022953"/>
    </source>
</evidence>
<feature type="transmembrane region" description="Helical" evidence="33">
    <location>
        <begin position="1864"/>
        <end position="1889"/>
    </location>
</feature>
<keyword evidence="7" id="KW-0808">Transferase</keyword>
<dbReference type="GO" id="GO:0006351">
    <property type="term" value="P:DNA-templated transcription"/>
    <property type="evidence" value="ECO:0007669"/>
    <property type="project" value="InterPro"/>
</dbReference>
<protein>
    <recommendedName>
        <fullName evidence="4">Replicase polyprotein 1ab</fullName>
    </recommendedName>
    <alternativeName>
        <fullName evidence="27">ORF1ab polyprotein</fullName>
    </alternativeName>
</protein>
<dbReference type="PROSITE" id="PS50507">
    <property type="entry name" value="RDRP_SSRNA_POS"/>
    <property type="match status" value="1"/>
</dbReference>
<feature type="active site" evidence="31">
    <location>
        <position position="3492"/>
    </location>
</feature>
<dbReference type="InterPro" id="IPR027417">
    <property type="entry name" value="P-loop_NTPase"/>
</dbReference>
<dbReference type="PROSITE" id="PS51958">
    <property type="entry name" value="NENDOU"/>
    <property type="match status" value="1"/>
</dbReference>
<evidence type="ECO:0000259" key="38">
    <source>
        <dbReference type="PROSITE" id="PS51652"/>
    </source>
</evidence>
<comment type="subcellular location">
    <subcellularLocation>
        <location evidence="2">Host cytoplasm</location>
        <location evidence="2">Host perinuclear region</location>
    </subcellularLocation>
    <subcellularLocation>
        <location evidence="1">Host membrane</location>
        <topology evidence="1">Multi-pass membrane protein</topology>
    </subcellularLocation>
</comment>
<feature type="active site" evidence="31">
    <location>
        <position position="3477"/>
    </location>
</feature>
<evidence type="ECO:0000256" key="15">
    <source>
        <dbReference type="ARBA" id="ARBA00022806"/>
    </source>
</evidence>
<dbReference type="InterPro" id="IPR046440">
    <property type="entry name" value="AV_NSP11N_COV_NSP15M"/>
</dbReference>
<dbReference type="GO" id="GO:0003724">
    <property type="term" value="F:RNA helicase activity"/>
    <property type="evidence" value="ECO:0007669"/>
    <property type="project" value="UniProtKB-EC"/>
</dbReference>
<dbReference type="GO" id="GO:0033644">
    <property type="term" value="C:host cell membrane"/>
    <property type="evidence" value="ECO:0007669"/>
    <property type="project" value="UniProtKB-SubCell"/>
</dbReference>
<dbReference type="GO" id="GO:0003723">
    <property type="term" value="F:RNA binding"/>
    <property type="evidence" value="ECO:0007669"/>
    <property type="project" value="InterPro"/>
</dbReference>
<evidence type="ECO:0000256" key="12">
    <source>
        <dbReference type="ARBA" id="ARBA00022758"/>
    </source>
</evidence>
<name>A0A0B5JQL5_9NIDO</name>
<reference evidence="43 44" key="1">
    <citation type="submission" date="2014-10" db="EMBL/GenBank/DDBJ databases">
        <authorList>
            <consortium name="USAID EPT PREDICT program"/>
            <person name="Ng T.F.F."/>
            <person name="LeBreton M."/>
            <person name="Schneider B.S."/>
            <person name="Gillis A."/>
            <person name="Tamoufe U."/>
            <person name="Diffo L.D.D."/>
            <person name="Takuo J.M."/>
            <person name="Kondov N.O."/>
            <person name="Coffey L."/>
            <person name="Wolfe N.D."/>
            <person name="Delwart E."/>
        </authorList>
    </citation>
    <scope>NUCLEOTIDE SEQUENCE [LARGE SCALE GENOMIC DNA]</scope>
    <source>
        <strain evidence="43">PREDICT-06509</strain>
    </source>
</reference>
<feature type="transmembrane region" description="Helical" evidence="33">
    <location>
        <begin position="1790"/>
        <end position="1816"/>
    </location>
</feature>
<evidence type="ECO:0000256" key="14">
    <source>
        <dbReference type="ARBA" id="ARBA00022801"/>
    </source>
</evidence>
<keyword evidence="22 33" id="KW-1133">Transmembrane helix</keyword>
<dbReference type="Pfam" id="PF05410">
    <property type="entry name" value="Peptidase_C31"/>
    <property type="match status" value="1"/>
</dbReference>
<dbReference type="InterPro" id="IPR025773">
    <property type="entry name" value="AV_PCPbeta"/>
</dbReference>
<keyword evidence="18" id="KW-0862">Zinc</keyword>
<feature type="compositionally biased region" description="Pro residues" evidence="32">
    <location>
        <begin position="611"/>
        <end position="625"/>
    </location>
</feature>
<keyword evidence="10" id="KW-0479">Metal-binding</keyword>
<dbReference type="InterPro" id="IPR008741">
    <property type="entry name" value="AV_PCPalpha"/>
</dbReference>
<evidence type="ECO:0000259" key="35">
    <source>
        <dbReference type="PROSITE" id="PS51493"/>
    </source>
</evidence>
<dbReference type="CDD" id="cd21160">
    <property type="entry name" value="NendoU_av_Nsp11-like"/>
    <property type="match status" value="1"/>
</dbReference>
<feature type="domain" description="(+)RNA virus helicase C-terminal" evidence="39">
    <location>
        <begin position="3023"/>
        <end position="3309"/>
    </location>
</feature>
<comment type="catalytic activity">
    <reaction evidence="28">
        <text>ATP + H2O = ADP + phosphate + H(+)</text>
        <dbReference type="Rhea" id="RHEA:13065"/>
        <dbReference type="ChEBI" id="CHEBI:15377"/>
        <dbReference type="ChEBI" id="CHEBI:15378"/>
        <dbReference type="ChEBI" id="CHEBI:30616"/>
        <dbReference type="ChEBI" id="CHEBI:43474"/>
        <dbReference type="ChEBI" id="CHEBI:456216"/>
        <dbReference type="EC" id="3.6.4.13"/>
    </reaction>
</comment>
<dbReference type="InterPro" id="IPR027355">
    <property type="entry name" value="NSP10_Av_ZBD"/>
</dbReference>
<keyword evidence="14 31" id="KW-0378">Hydrolase</keyword>
<dbReference type="CDD" id="cd23189">
    <property type="entry name" value="Arteriviridae_RdRp"/>
    <property type="match status" value="1"/>
</dbReference>
<dbReference type="InterPro" id="IPR008760">
    <property type="entry name" value="EAV_peptidase_S32"/>
</dbReference>
<dbReference type="GO" id="GO:0003968">
    <property type="term" value="F:RNA-directed RNA polymerase activity"/>
    <property type="evidence" value="ECO:0007669"/>
    <property type="project" value="UniProtKB-KW"/>
</dbReference>
<dbReference type="GO" id="GO:0075523">
    <property type="term" value="P:viral translational frameshifting"/>
    <property type="evidence" value="ECO:0007669"/>
    <property type="project" value="UniProtKB-KW"/>
</dbReference>
<feature type="domain" description="NendoU" evidence="41">
    <location>
        <begin position="3446"/>
        <end position="3569"/>
    </location>
</feature>
<comment type="catalytic activity">
    <reaction evidence="29">
        <text>ATP + H2O = ADP + phosphate + H(+)</text>
        <dbReference type="Rhea" id="RHEA:13065"/>
        <dbReference type="ChEBI" id="CHEBI:15377"/>
        <dbReference type="ChEBI" id="CHEBI:15378"/>
        <dbReference type="ChEBI" id="CHEBI:30616"/>
        <dbReference type="ChEBI" id="CHEBI:43474"/>
        <dbReference type="ChEBI" id="CHEBI:456216"/>
        <dbReference type="EC" id="3.6.4.12"/>
    </reaction>
</comment>
<dbReference type="EMBL" id="KP026921">
    <property type="protein sequence ID" value="AJG06168.1"/>
    <property type="molecule type" value="Genomic_RNA"/>
</dbReference>
<accession>A0A0B5JQL5</accession>
<evidence type="ECO:0000259" key="40">
    <source>
        <dbReference type="PROSITE" id="PS51947"/>
    </source>
</evidence>
<dbReference type="Gene3D" id="2.40.10.10">
    <property type="entry name" value="Trypsin-like serine proteases"/>
    <property type="match status" value="2"/>
</dbReference>
<feature type="transmembrane region" description="Helical" evidence="33">
    <location>
        <begin position="1088"/>
        <end position="1111"/>
    </location>
</feature>
<dbReference type="GO" id="GO:0016829">
    <property type="term" value="F:lyase activity"/>
    <property type="evidence" value="ECO:0007669"/>
    <property type="project" value="UniProtKB-KW"/>
</dbReference>
<dbReference type="InterPro" id="IPR044314">
    <property type="entry name" value="NSP11_NendoU_Av"/>
</dbReference>
<feature type="compositionally biased region" description="Polar residues" evidence="32">
    <location>
        <begin position="753"/>
        <end position="778"/>
    </location>
</feature>
<dbReference type="SUPFAM" id="SSF56672">
    <property type="entry name" value="DNA/RNA polymerases"/>
    <property type="match status" value="1"/>
</dbReference>
<keyword evidence="19" id="KW-0067">ATP-binding</keyword>
<dbReference type="GO" id="GO:0004540">
    <property type="term" value="F:RNA nuclease activity"/>
    <property type="evidence" value="ECO:0007669"/>
    <property type="project" value="UniProtKB-ARBA"/>
</dbReference>
<keyword evidence="24" id="KW-1035">Host cytoplasm</keyword>
<dbReference type="InterPro" id="IPR044863">
    <property type="entry name" value="NIRAN"/>
</dbReference>
<feature type="transmembrane region" description="Helical" evidence="33">
    <location>
        <begin position="1901"/>
        <end position="1926"/>
    </location>
</feature>
<evidence type="ECO:0000256" key="33">
    <source>
        <dbReference type="SAM" id="Phobius"/>
    </source>
</evidence>
<evidence type="ECO:0000256" key="32">
    <source>
        <dbReference type="SAM" id="MobiDB-lite"/>
    </source>
</evidence>
<evidence type="ECO:0000259" key="41">
    <source>
        <dbReference type="PROSITE" id="PS51958"/>
    </source>
</evidence>
<evidence type="ECO:0000256" key="31">
    <source>
        <dbReference type="PROSITE-ProRule" id="PRU01303"/>
    </source>
</evidence>
<dbReference type="GO" id="GO:0005524">
    <property type="term" value="F:ATP binding"/>
    <property type="evidence" value="ECO:0007669"/>
    <property type="project" value="UniProtKB-KW"/>
</dbReference>
<evidence type="ECO:0000259" key="39">
    <source>
        <dbReference type="PROSITE" id="PS51657"/>
    </source>
</evidence>
<feature type="domain" description="Peptidase C31" evidence="37">
    <location>
        <begin position="89"/>
        <end position="201"/>
    </location>
</feature>
<keyword evidence="31" id="KW-0255">Endonuclease</keyword>
<dbReference type="GO" id="GO:0004252">
    <property type="term" value="F:serine-type endopeptidase activity"/>
    <property type="evidence" value="ECO:0007669"/>
    <property type="project" value="InterPro"/>
</dbReference>
<feature type="transmembrane region" description="Helical" evidence="33">
    <location>
        <begin position="1828"/>
        <end position="1852"/>
    </location>
</feature>
<dbReference type="Pfam" id="PF05411">
    <property type="entry name" value="Peptidase_C32"/>
    <property type="match status" value="1"/>
</dbReference>
<dbReference type="SUPFAM" id="SSF52540">
    <property type="entry name" value="P-loop containing nucleoside triphosphate hydrolases"/>
    <property type="match status" value="1"/>
</dbReference>
<evidence type="ECO:0000256" key="28">
    <source>
        <dbReference type="ARBA" id="ARBA00047984"/>
    </source>
</evidence>
<dbReference type="Pfam" id="PF01443">
    <property type="entry name" value="Viral_helicase1"/>
    <property type="match status" value="1"/>
</dbReference>
<keyword evidence="9" id="KW-0548">Nucleotidyltransferase</keyword>
<feature type="domain" description="RdRp catalytic" evidence="34">
    <location>
        <begin position="2642"/>
        <end position="2776"/>
    </location>
</feature>
<feature type="region of interest" description="Disordered" evidence="32">
    <location>
        <begin position="611"/>
        <end position="633"/>
    </location>
</feature>
<dbReference type="InterPro" id="IPR043504">
    <property type="entry name" value="Peptidase_S1_PA_chymotrypsin"/>
</dbReference>
<dbReference type="InterPro" id="IPR043502">
    <property type="entry name" value="DNA/RNA_pol_sf"/>
</dbReference>
<evidence type="ECO:0000259" key="37">
    <source>
        <dbReference type="PROSITE" id="PS51539"/>
    </source>
</evidence>
<evidence type="ECO:0000256" key="24">
    <source>
        <dbReference type="ARBA" id="ARBA00023200"/>
    </source>
</evidence>
<evidence type="ECO:0000256" key="26">
    <source>
        <dbReference type="ARBA" id="ARBA00024600"/>
    </source>
</evidence>
<dbReference type="InterPro" id="IPR038155">
    <property type="entry name" value="AV_PCPalpha_sf"/>
</dbReference>
<dbReference type="Pfam" id="PF16749">
    <property type="entry name" value="Arteri_nsp7a"/>
    <property type="match status" value="1"/>
</dbReference>
<sequence>MWQAVFLLHSPESLCLIAMNLPRDQVCGCSRSVYVFAHSGNVFCTHCLGRRAWAPPPAGLPYAPSALGPLGFYWTPRILPPWANSGVNPSDISGHCWLGAIFPIARSTAGNGGSFLHRLATVATACYLEGCLSAAALERLRVYEYSCRWFACDGPIPGVAVYANAWHVSESWFTEATHVLSNLPLKGPRSTTPPFERAYAPRVFQAGRLVFTLDFNNLSWAEQTIGSDADFEEVPGSMAELFQNFARLIPPHHPIPISWFGGRTCGSEDLLTMLTPRALGYVSPAAVALKLQPASCWQKLFDCLSPDKFSRLVTYVEAHGEQTRWGVKSALLNRLLFNHGLRIWRHAEGRYTLSTLCTGSWQCHIRSKDEPSDYNYPVVLWSFDVREFTDPNETGKACRLPGGHKYIGGAAAAVSHDIYYSPPKDGWCGLHCLSAVANSTHGAPLRSTYNPCTELAVAHWLDNFTLSEISQEFQLPICIEVAGVSCPSAAYRMRFNNSHWEVARVPGIKRRRLSAVCIQGICQGNCPPQPPPSVGLKLRPADVHQAAPAIGAGVNWLAALRAAVNCDDRVADSEGSCDEEYRGSTGLVFRRIRYDEFRPKHAVVPPFVPPGAPKPCRPPPPPPSTPGWSTCSSAASTDSVDEFVLVSPNSPVTDNQPELEEVDLSSPITFGAPAVDELQGARVSVYNDDQVRELAELYVSSVKQGLKICLRDSQVQLVESYLSAKASEGQVVGGEEPKCGTPCPQPEKLSKWPSETGTCSSPTPGVDSSDTVPLTQNRFEVPKQRPTPMPRGIRTGVGSSKPVPAPRTKLPRAAPESSRPCITPLVQASPSDGAAEQVTCGSEQPVVEEAKAAPVDLLETAGATSKTLLERIKALRVSAALRLSHDGQRPAADAGDANKGGAHDSDCSGNARRAFLSCKPEDCDQTRPDVHGKSSKEPTKAESVGNGEAVGEQKWLIRTHNPFAGAVRGVMRHVYNYMPAVFRVVPRLLQCYNGILHGSVGISRAGACALFCCLAVSMVLVAVSPVFALLPLVLLCTRVRGRRLCFVISGMALARWIQLANTEAAVIQSCHTGAPECLELRSFIAGNILDGPVSVATIGPFGVLGSFLAGVLGGDRYGWTLVLRAAFAVDLALVIIGFISQNRCKRCLGNCIRTVKTAEIPTFTVPSTKVATAALVNYCDVVSKEYPDLVFMLTGVRGCMCGSRTLSPTSSTSYKNLDPVKVGPRTVLPWPSNVTQATAALKSVLNGASICSRTPLKVTPAKTVPFKHETFPDLPVDPDQEIIVDLPTYHLLSTQKCKMDKVVIGEGDFAAVNGILPGNGKIWANNVITPERAQIPGINLVALRNLGYAAGAIVTAVCSVEMLVSYLLGLFAQRARVCGVNTNDPFCQSPYGVPVVLSQGYCDSGACISAAGYSVEAPAIFVDSTLLTCCTLGFMAILLFCAEIVTLFDIFAPLLSIGALWYSPLQFIAAFTPVLLRFGGHRVVVLANGVFLLLVSRPAALIYWAFLVVSYLQKFVASPAIHLITPHTLGEITNNPLAAMAVANAKPGSYQHTAKTAALTGRCYLHIPSHASVLLEGKLRSKQRSANTVICSGSSCGVGTIWKRNNKHVLLTATHLAAEDKTGKYVLVDVESLTMRVDLTCKGDYAEGEIQTRLGNVYPALQLATGYQGRAYWLTASGVDVGIVTDKLAVCYTNPGDSGSAVVCPEGKFIGVHTGSNQRGFGIVTCPDGKVRGGQGKLSELVQYYDGPLVPRPASLPVNVVPDVEMIPKTLATVLDGVVVNEGALGTVNLVVAAFALWKLAHFTYAAPLTLVFFLLNETLPKIVVRSLFSCLLNVLTLTGPHGYFVLLIRLLGAALNRNQASLLFYGIGAVVSMVVEFPLLMNCTYLFVPRALMDHQHGVEVLYCVAVVHLTSVVLALCGMSYPAYVLNVDGVFDRTFFLRYFVEGAEPEGNVREAVSKSLGLAHESLTAALAINLSDADLDFLSTLVDARAVRSAKNMRTAAMDFANVSYAKALTNALHGVASFVHGHGLLARLDDFVNDVTTKLVPGDSCVVLGRMAQDEVIPFEQDGEKLLVRCQAFRNVAGVQVSICDVLAAEGVPDIKTIVHNNRKYLTIKGEVLGDFPKPECGPRQKRAELCEEDEDHISRDKWNAKMHKLAQADWRDSVRATAYGTTKGWNKAQHKIDNQWGGYGKMAEFEGLDEDSVKDVMQLVPKALTVDQAIVAMGCDQKLSESDVRKLKSLIERLQGVLTANQALNLLMSGGMSSTSRHGVVCTDCSIKIIEHHSHTRALGPFDIKIVNHKEALGAVDMPGHALVHVGPGYCALLRHHPPSLADRLYGYHHVEEMNVFSSPGDTGIDGFIWDLDDYPTEAAHRLSVEIYEAARNFQGHAHSVTKFKLHPVKGDPYRKDGVLHNTRWGDIPYVTPAETKHVLHYISCFAPRCALVTDGSRMLGTVLPAADELYVPTIAQGALDYLDSREDAPKYYTMHGTEKAMLADLQKYDLSTQGFVLPCVFAIVEEYLVRTIGYHDAIYTASNIPSNNSKAGINGRFLTTKVLQGYPCVDQVCTLAMKERWQTVTPCTAKKQFCSKVKTRTILGTCNVAALPLRAVLSGVTKAFLKAGKGSPILLGKNKFHAMHDRIAGRCLEADLASCDRSTPAVVRHFVANLLFQLAKAEECIPFYVLNCCHDLVSTQSTSFTKRGGLSSGDPVTSICNTIYSLLLYAQHMLLTALKLGHPLGMRMIMRKASFEDLLVLQPLVVYSDDLVLHSESASFPNYQLWNEHLTLALGFVTDPSKTVITYTPCLLGCRVMGDGYHLVPCRDRILAALCYHLKAKSALDYYASASAILMDACACVEFDRAWYEQLVDGMLLAASTDGISFPPITFFDMMWSRLKMSEEGGKHRICAYCGVGAVTTSSCGVRLCCFHAYSHRHCPVKSPFCAHNAGSQSCPLCSFAVTQETHPLDYLFPTAWKKPVPVELKVDGGKVVSDTAPGRYVHRSLGTVVVRKGVDLICNLPDGEYKVTPTEQDLSDLAYTRMVLNLQTSTIHYGPPGCGKSTKIKAMIGPNDVVYTPTYKTMHDMVMSLMPCRFVVPIHAADLVFPTPARTGPMVRLLAQGYHEGKNHFVDEVYYCNPVDLSLLVSRTPIQAFGDDRQLSPVGFTGMFKLLQLAPSSVSKKTYRCGPEVVRLIQPYYNYTIEPADHTTEVIFDDTFVAEGVVMTPYHRDRVGDMVTVDSCQGLTVDVATLYLPTAHSLTPNRLVVALSRARYRLRIWDPHKQVARLEGKVIRIAQDNLGQLCFKHLYQDTIVGVGPYSSKAQSCRMEMEPNLSGENMRVAWADHHAPLVKTEGRSGLSPLPHVAHNLGFYYSPDLPKFMQIPRELCEHWPVVTAENNASWPTRLVCSLVPLCKESMGAECAGYYVGESLFVGKPNVTSFYLTMYLDGKPTALQCDLWSTGRIESNDRSYLDEEERAVALRHPHALIGEDHSKTLGGCHHITSKYLPEQLPETKAVVRVGVSSVGKSAKALCTVTDVYLPRLEPFTQITGVSKVVPICVDCSTQRLMVWRDATFYFQEGMSKALTEASKYIGLPAKMRVRVQPCGHPFWVDRVVSDVAPFNVGSPFGTHDFHLTTYHPSDVGPGFELVSAFRVVDPRDLFHRVEYAFLYRDHHDDVWYEELNLRRLASLRCNIRCSTDGIHLKFQTTPTVTYPSPWDQCGV</sequence>
<dbReference type="GO" id="GO:0008270">
    <property type="term" value="F:zinc ion binding"/>
    <property type="evidence" value="ECO:0007669"/>
    <property type="project" value="UniProtKB-KW"/>
</dbReference>
<dbReference type="InterPro" id="IPR043609">
    <property type="entry name" value="NendoU_nidovirus"/>
</dbReference>
<dbReference type="GeneID" id="37616017"/>
<dbReference type="RefSeq" id="YP_009118960.1">
    <property type="nucleotide sequence ID" value="NC_026439.1"/>
</dbReference>